<accession>A0ABT9YAT6</accession>
<dbReference type="InterPro" id="IPR001867">
    <property type="entry name" value="OmpR/PhoB-type_DNA-bd"/>
</dbReference>
<dbReference type="Pfam" id="PF00072">
    <property type="entry name" value="Response_reg"/>
    <property type="match status" value="1"/>
</dbReference>
<evidence type="ECO:0000259" key="12">
    <source>
        <dbReference type="PROSITE" id="PS50110"/>
    </source>
</evidence>
<dbReference type="PANTHER" id="PTHR48111">
    <property type="entry name" value="REGULATOR OF RPOS"/>
    <property type="match status" value="1"/>
</dbReference>
<keyword evidence="4" id="KW-0843">Virulence</keyword>
<evidence type="ECO:0000256" key="2">
    <source>
        <dbReference type="ARBA" id="ARBA00022490"/>
    </source>
</evidence>
<protein>
    <recommendedName>
        <fullName evidence="9">Heme response regulator HssR</fullName>
    </recommendedName>
</protein>
<keyword evidence="5 11" id="KW-0238">DNA-binding</keyword>
<dbReference type="InterPro" id="IPR039420">
    <property type="entry name" value="WalR-like"/>
</dbReference>
<evidence type="ECO:0000256" key="5">
    <source>
        <dbReference type="ARBA" id="ARBA00023125"/>
    </source>
</evidence>
<dbReference type="EMBL" id="JAUSUE010000024">
    <property type="protein sequence ID" value="MDQ0204938.1"/>
    <property type="molecule type" value="Genomic_DNA"/>
</dbReference>
<dbReference type="InterPro" id="IPR001789">
    <property type="entry name" value="Sig_transdc_resp-reg_receiver"/>
</dbReference>
<evidence type="ECO:0000256" key="8">
    <source>
        <dbReference type="ARBA" id="ARBA00037471"/>
    </source>
</evidence>
<dbReference type="Gene3D" id="3.40.50.2300">
    <property type="match status" value="1"/>
</dbReference>
<proteinExistence type="predicted"/>
<organism evidence="14 15">
    <name type="scientific">Pectinatus haikarae</name>
    <dbReference type="NCBI Taxonomy" id="349096"/>
    <lineage>
        <taxon>Bacteria</taxon>
        <taxon>Bacillati</taxon>
        <taxon>Bacillota</taxon>
        <taxon>Negativicutes</taxon>
        <taxon>Selenomonadales</taxon>
        <taxon>Selenomonadaceae</taxon>
        <taxon>Pectinatus</taxon>
    </lineage>
</organism>
<comment type="subcellular location">
    <subcellularLocation>
        <location evidence="1">Cytoplasm</location>
    </subcellularLocation>
</comment>
<dbReference type="SUPFAM" id="SSF52172">
    <property type="entry name" value="CheY-like"/>
    <property type="match status" value="1"/>
</dbReference>
<evidence type="ECO:0000256" key="9">
    <source>
        <dbReference type="ARBA" id="ARBA00039976"/>
    </source>
</evidence>
<dbReference type="InterPro" id="IPR011006">
    <property type="entry name" value="CheY-like_superfamily"/>
</dbReference>
<dbReference type="Gene3D" id="1.10.10.10">
    <property type="entry name" value="Winged helix-like DNA-binding domain superfamily/Winged helix DNA-binding domain"/>
    <property type="match status" value="1"/>
</dbReference>
<keyword evidence="15" id="KW-1185">Reference proteome</keyword>
<keyword evidence="7" id="KW-0804">Transcription</keyword>
<dbReference type="PANTHER" id="PTHR48111:SF49">
    <property type="entry name" value="HEME RESPONSE REGULATOR HSSR"/>
    <property type="match status" value="1"/>
</dbReference>
<comment type="function">
    <text evidence="8">Member of the two-component regulatory system HssS/HssR involved in intracellular heme homeostasis and tempering of staphylococcal virulence. Phosphorylated HssR binds to a direct repeat sequence within hrtAB promoter and activates the expression of hrtAB, an efflux pump, in response to extracellular heme, hemin, hemoglobin or blood.</text>
</comment>
<keyword evidence="3" id="KW-0805">Transcription regulation</keyword>
<dbReference type="Proteomes" id="UP001239167">
    <property type="component" value="Unassembled WGS sequence"/>
</dbReference>
<dbReference type="SMART" id="SM00862">
    <property type="entry name" value="Trans_reg_C"/>
    <property type="match status" value="1"/>
</dbReference>
<dbReference type="SMART" id="SM00448">
    <property type="entry name" value="REC"/>
    <property type="match status" value="1"/>
</dbReference>
<comment type="caution">
    <text evidence="14">The sequence shown here is derived from an EMBL/GenBank/DDBJ whole genome shotgun (WGS) entry which is preliminary data.</text>
</comment>
<sequence>MREEGGLIFSILVVEDDETLNKMICAKLKYEKFKTFSAFNGKEALEILDKEYIDLLVTDIMMPIMNGYKLTRELREAAYKLPMLMITAKGQMEDLEKGFQAGTDDYMIKPINLKEMVLRVNALLRRAKIANEQKLVIGRMFLNYSTLMIKVDSREYNIPPKECYLLFLLLSNPNKIFTRLEIMDEIWGMESEADERSVDAHIKKIRRRFESSTDFEIVTIRGLGYKAKVNVPDGGK</sequence>
<evidence type="ECO:0000256" key="4">
    <source>
        <dbReference type="ARBA" id="ARBA00023026"/>
    </source>
</evidence>
<keyword evidence="10" id="KW-0597">Phosphoprotein</keyword>
<evidence type="ECO:0000313" key="14">
    <source>
        <dbReference type="EMBL" id="MDQ0204938.1"/>
    </source>
</evidence>
<evidence type="ECO:0000259" key="13">
    <source>
        <dbReference type="PROSITE" id="PS51755"/>
    </source>
</evidence>
<dbReference type="Pfam" id="PF00486">
    <property type="entry name" value="Trans_reg_C"/>
    <property type="match status" value="1"/>
</dbReference>
<keyword evidence="6" id="KW-0010">Activator</keyword>
<feature type="domain" description="OmpR/PhoB-type" evidence="13">
    <location>
        <begin position="132"/>
        <end position="229"/>
    </location>
</feature>
<evidence type="ECO:0000256" key="7">
    <source>
        <dbReference type="ARBA" id="ARBA00023163"/>
    </source>
</evidence>
<evidence type="ECO:0000256" key="1">
    <source>
        <dbReference type="ARBA" id="ARBA00004496"/>
    </source>
</evidence>
<feature type="domain" description="Response regulatory" evidence="12">
    <location>
        <begin position="10"/>
        <end position="124"/>
    </location>
</feature>
<dbReference type="InterPro" id="IPR036388">
    <property type="entry name" value="WH-like_DNA-bd_sf"/>
</dbReference>
<keyword evidence="2" id="KW-0963">Cytoplasm</keyword>
<feature type="DNA-binding region" description="OmpR/PhoB-type" evidence="11">
    <location>
        <begin position="132"/>
        <end position="229"/>
    </location>
</feature>
<dbReference type="RefSeq" id="WP_307225236.1">
    <property type="nucleotide sequence ID" value="NZ_CP116940.1"/>
</dbReference>
<evidence type="ECO:0000256" key="6">
    <source>
        <dbReference type="ARBA" id="ARBA00023159"/>
    </source>
</evidence>
<gene>
    <name evidence="14" type="ORF">J2S01_002672</name>
</gene>
<dbReference type="PROSITE" id="PS51755">
    <property type="entry name" value="OMPR_PHOB"/>
    <property type="match status" value="1"/>
</dbReference>
<feature type="modified residue" description="4-aspartylphosphate" evidence="10">
    <location>
        <position position="59"/>
    </location>
</feature>
<dbReference type="PROSITE" id="PS50110">
    <property type="entry name" value="RESPONSE_REGULATORY"/>
    <property type="match status" value="1"/>
</dbReference>
<dbReference type="GO" id="GO:0003677">
    <property type="term" value="F:DNA binding"/>
    <property type="evidence" value="ECO:0007669"/>
    <property type="project" value="UniProtKB-KW"/>
</dbReference>
<evidence type="ECO:0000313" key="15">
    <source>
        <dbReference type="Proteomes" id="UP001239167"/>
    </source>
</evidence>
<name>A0ABT9YAT6_9FIRM</name>
<reference evidence="14 15" key="1">
    <citation type="submission" date="2023-07" db="EMBL/GenBank/DDBJ databases">
        <title>Genomic Encyclopedia of Type Strains, Phase IV (KMG-IV): sequencing the most valuable type-strain genomes for metagenomic binning, comparative biology and taxonomic classification.</title>
        <authorList>
            <person name="Goeker M."/>
        </authorList>
    </citation>
    <scope>NUCLEOTIDE SEQUENCE [LARGE SCALE GENOMIC DNA]</scope>
    <source>
        <strain evidence="14 15">DSM 16980</strain>
    </source>
</reference>
<evidence type="ECO:0000256" key="10">
    <source>
        <dbReference type="PROSITE-ProRule" id="PRU00169"/>
    </source>
</evidence>
<evidence type="ECO:0000256" key="11">
    <source>
        <dbReference type="PROSITE-ProRule" id="PRU01091"/>
    </source>
</evidence>
<evidence type="ECO:0000256" key="3">
    <source>
        <dbReference type="ARBA" id="ARBA00023015"/>
    </source>
</evidence>
<dbReference type="CDD" id="cd00383">
    <property type="entry name" value="trans_reg_C"/>
    <property type="match status" value="1"/>
</dbReference>